<dbReference type="PANTHER" id="PTHR30329">
    <property type="entry name" value="STATOR ELEMENT OF FLAGELLAR MOTOR COMPLEX"/>
    <property type="match status" value="1"/>
</dbReference>
<feature type="region of interest" description="Disordered" evidence="2">
    <location>
        <begin position="351"/>
        <end position="373"/>
    </location>
</feature>
<dbReference type="InterPro" id="IPR050330">
    <property type="entry name" value="Bact_OuterMem_StrucFunc"/>
</dbReference>
<dbReference type="InterPro" id="IPR006665">
    <property type="entry name" value="OmpA-like"/>
</dbReference>
<feature type="compositionally biased region" description="Basic and acidic residues" evidence="2">
    <location>
        <begin position="1"/>
        <end position="25"/>
    </location>
</feature>
<evidence type="ECO:0000259" key="3">
    <source>
        <dbReference type="PROSITE" id="PS51123"/>
    </source>
</evidence>
<dbReference type="InterPro" id="IPR025295">
    <property type="entry name" value="eCIS_core_dom"/>
</dbReference>
<reference evidence="4 5" key="1">
    <citation type="submission" date="2022-07" db="EMBL/GenBank/DDBJ databases">
        <title>Mucilaginibacter sp. JC4.</title>
        <authorList>
            <person name="Le V."/>
            <person name="Ko S.-R."/>
            <person name="Ahn C.-Y."/>
            <person name="Oh H.-M."/>
        </authorList>
    </citation>
    <scope>NUCLEOTIDE SEQUENCE [LARGE SCALE GENOMIC DNA]</scope>
    <source>
        <strain evidence="4 5">JC4</strain>
    </source>
</reference>
<evidence type="ECO:0000313" key="4">
    <source>
        <dbReference type="EMBL" id="MCQ6957511.1"/>
    </source>
</evidence>
<dbReference type="Pfam" id="PF13699">
    <property type="entry name" value="eCIS_core"/>
    <property type="match status" value="1"/>
</dbReference>
<organism evidence="4 5">
    <name type="scientific">Mucilaginibacter aquariorum</name>
    <dbReference type="NCBI Taxonomy" id="2967225"/>
    <lineage>
        <taxon>Bacteria</taxon>
        <taxon>Pseudomonadati</taxon>
        <taxon>Bacteroidota</taxon>
        <taxon>Sphingobacteriia</taxon>
        <taxon>Sphingobacteriales</taxon>
        <taxon>Sphingobacteriaceae</taxon>
        <taxon>Mucilaginibacter</taxon>
    </lineage>
</organism>
<feature type="compositionally biased region" description="Polar residues" evidence="2">
    <location>
        <begin position="29"/>
        <end position="45"/>
    </location>
</feature>
<dbReference type="Pfam" id="PF00691">
    <property type="entry name" value="OmpA"/>
    <property type="match status" value="1"/>
</dbReference>
<dbReference type="PROSITE" id="PS51123">
    <property type="entry name" value="OMPA_2"/>
    <property type="match status" value="1"/>
</dbReference>
<feature type="compositionally biased region" description="Polar residues" evidence="2">
    <location>
        <begin position="59"/>
        <end position="78"/>
    </location>
</feature>
<protein>
    <submittedName>
        <fullName evidence="4">DUF4157 domain-containing protein</fullName>
    </submittedName>
</protein>
<feature type="region of interest" description="Disordered" evidence="2">
    <location>
        <begin position="298"/>
        <end position="319"/>
    </location>
</feature>
<dbReference type="SUPFAM" id="SSF103088">
    <property type="entry name" value="OmpA-like"/>
    <property type="match status" value="1"/>
</dbReference>
<name>A0ABT1SYT3_9SPHI</name>
<feature type="region of interest" description="Disordered" evidence="2">
    <location>
        <begin position="1"/>
        <end position="107"/>
    </location>
</feature>
<gene>
    <name evidence="4" type="ORF">NPE20_06070</name>
</gene>
<dbReference type="InterPro" id="IPR036737">
    <property type="entry name" value="OmpA-like_sf"/>
</dbReference>
<accession>A0ABT1SYT3</accession>
<dbReference type="PANTHER" id="PTHR30329:SF21">
    <property type="entry name" value="LIPOPROTEIN YIAD-RELATED"/>
    <property type="match status" value="1"/>
</dbReference>
<evidence type="ECO:0000256" key="1">
    <source>
        <dbReference type="PROSITE-ProRule" id="PRU00473"/>
    </source>
</evidence>
<keyword evidence="5" id="KW-1185">Reference proteome</keyword>
<evidence type="ECO:0000313" key="5">
    <source>
        <dbReference type="Proteomes" id="UP001204376"/>
    </source>
</evidence>
<sequence>MRAHEKTPADDRLLKVGNTDKEALHSRKTLTASPTKVQEKLTVNTPGDKHEQEADSMANKVTGSSTNASRLSTATSLPASEKEERNGSNKLVNDVLQSGGRPLKNDTKGFMESRFGYDFSNVRIHNDSKAAQSAESLNAKAYTHGSNIVFNKNVDYNSTGGQHLLAHELSHVVQQSGTGASNNMIQRQPLSPDKDAAMPSVDLRDSASPLLASALGSAEISRFKLGSAEIPKEGMGTLRYSAKQILYFLQKFSLSSVTIKGHTDKVGTDEKNVSLGQERADAVKAFLLQEGVPEAIMSTESKGESSPAVPTKDNVQEPRNRRVEVRFSVQKNPISFGMDLKLRPPEREVTFTKPPEKPKINIGDITDPGPIGPVRDPDSTALWKKMEDARKQVEEFDKKNPQKNTSVSDFIIDGVMDKAIKPLLKKLPLSDKIREKAEELIRDGIEAGTEKAIDVAVDSLPDGLDKDAIKKAAKAALKQKTN</sequence>
<proteinExistence type="predicted"/>
<feature type="domain" description="OmpA-like" evidence="3">
    <location>
        <begin position="210"/>
        <end position="331"/>
    </location>
</feature>
<dbReference type="Gene3D" id="3.30.1330.60">
    <property type="entry name" value="OmpA-like domain"/>
    <property type="match status" value="1"/>
</dbReference>
<dbReference type="RefSeq" id="WP_256537715.1">
    <property type="nucleotide sequence ID" value="NZ_JANHOH010000001.1"/>
</dbReference>
<comment type="caution">
    <text evidence="4">The sequence shown here is derived from an EMBL/GenBank/DDBJ whole genome shotgun (WGS) entry which is preliminary data.</text>
</comment>
<dbReference type="CDD" id="cd07185">
    <property type="entry name" value="OmpA_C-like"/>
    <property type="match status" value="1"/>
</dbReference>
<keyword evidence="1" id="KW-0472">Membrane</keyword>
<evidence type="ECO:0000256" key="2">
    <source>
        <dbReference type="SAM" id="MobiDB-lite"/>
    </source>
</evidence>
<dbReference type="Proteomes" id="UP001204376">
    <property type="component" value="Unassembled WGS sequence"/>
</dbReference>
<dbReference type="EMBL" id="JANHOH010000001">
    <property type="protein sequence ID" value="MCQ6957511.1"/>
    <property type="molecule type" value="Genomic_DNA"/>
</dbReference>